<proteinExistence type="inferred from homology"/>
<keyword evidence="7" id="KW-0812">Transmembrane</keyword>
<evidence type="ECO:0000256" key="4">
    <source>
        <dbReference type="ARBA" id="ARBA00022527"/>
    </source>
</evidence>
<dbReference type="PANTHER" id="PTHR48053">
    <property type="entry name" value="LEUCINE RICH REPEAT FAMILY PROTEIN, EXPRESSED"/>
    <property type="match status" value="1"/>
</dbReference>
<comment type="catalytic activity">
    <reaction evidence="18">
        <text>L-seryl-[protein] + ATP = O-phospho-L-seryl-[protein] + ADP + H(+)</text>
        <dbReference type="Rhea" id="RHEA:17989"/>
        <dbReference type="Rhea" id="RHEA-COMP:9863"/>
        <dbReference type="Rhea" id="RHEA-COMP:11604"/>
        <dbReference type="ChEBI" id="CHEBI:15378"/>
        <dbReference type="ChEBI" id="CHEBI:29999"/>
        <dbReference type="ChEBI" id="CHEBI:30616"/>
        <dbReference type="ChEBI" id="CHEBI:83421"/>
        <dbReference type="ChEBI" id="CHEBI:456216"/>
        <dbReference type="EC" id="2.7.11.1"/>
    </reaction>
</comment>
<evidence type="ECO:0000256" key="7">
    <source>
        <dbReference type="ARBA" id="ARBA00022692"/>
    </source>
</evidence>
<evidence type="ECO:0000256" key="17">
    <source>
        <dbReference type="ARBA" id="ARBA00047899"/>
    </source>
</evidence>
<dbReference type="GO" id="GO:0016020">
    <property type="term" value="C:membrane"/>
    <property type="evidence" value="ECO:0007669"/>
    <property type="project" value="UniProtKB-SubCell"/>
</dbReference>
<comment type="catalytic activity">
    <reaction evidence="17">
        <text>L-threonyl-[protein] + ATP = O-phospho-L-threonyl-[protein] + ADP + H(+)</text>
        <dbReference type="Rhea" id="RHEA:46608"/>
        <dbReference type="Rhea" id="RHEA-COMP:11060"/>
        <dbReference type="Rhea" id="RHEA-COMP:11605"/>
        <dbReference type="ChEBI" id="CHEBI:15378"/>
        <dbReference type="ChEBI" id="CHEBI:30013"/>
        <dbReference type="ChEBI" id="CHEBI:30616"/>
        <dbReference type="ChEBI" id="CHEBI:61977"/>
        <dbReference type="ChEBI" id="CHEBI:456216"/>
        <dbReference type="EC" id="2.7.11.1"/>
    </reaction>
</comment>
<dbReference type="FunFam" id="3.80.10.10:FF:000041">
    <property type="entry name" value="LRR receptor-like serine/threonine-protein kinase ERECTA"/>
    <property type="match status" value="1"/>
</dbReference>
<keyword evidence="4" id="KW-0723">Serine/threonine-protein kinase</keyword>
<keyword evidence="9" id="KW-0677">Repeat</keyword>
<keyword evidence="14" id="KW-0472">Membrane</keyword>
<evidence type="ECO:0000313" key="20">
    <source>
        <dbReference type="EMBL" id="PWA44900.1"/>
    </source>
</evidence>
<dbReference type="GO" id="GO:0005524">
    <property type="term" value="F:ATP binding"/>
    <property type="evidence" value="ECO:0007669"/>
    <property type="project" value="UniProtKB-KW"/>
</dbReference>
<comment type="caution">
    <text evidence="20">The sequence shown here is derived from an EMBL/GenBank/DDBJ whole genome shotgun (WGS) entry which is preliminary data.</text>
</comment>
<evidence type="ECO:0000256" key="3">
    <source>
        <dbReference type="ARBA" id="ARBA00012513"/>
    </source>
</evidence>
<dbReference type="Pfam" id="PF00069">
    <property type="entry name" value="Pkinase"/>
    <property type="match status" value="1"/>
</dbReference>
<dbReference type="InterPro" id="IPR032675">
    <property type="entry name" value="LRR_dom_sf"/>
</dbReference>
<dbReference type="Gene3D" id="3.80.10.10">
    <property type="entry name" value="Ribonuclease Inhibitor"/>
    <property type="match status" value="1"/>
</dbReference>
<evidence type="ECO:0000256" key="15">
    <source>
        <dbReference type="ARBA" id="ARBA00023170"/>
    </source>
</evidence>
<dbReference type="InterPro" id="IPR051716">
    <property type="entry name" value="Plant_RL_S/T_kinase"/>
</dbReference>
<dbReference type="OrthoDB" id="1436446at2759"/>
<evidence type="ECO:0000256" key="9">
    <source>
        <dbReference type="ARBA" id="ARBA00022737"/>
    </source>
</evidence>
<keyword evidence="6" id="KW-0808">Transferase</keyword>
<organism evidence="20 21">
    <name type="scientific">Artemisia annua</name>
    <name type="common">Sweet wormwood</name>
    <dbReference type="NCBI Taxonomy" id="35608"/>
    <lineage>
        <taxon>Eukaryota</taxon>
        <taxon>Viridiplantae</taxon>
        <taxon>Streptophyta</taxon>
        <taxon>Embryophyta</taxon>
        <taxon>Tracheophyta</taxon>
        <taxon>Spermatophyta</taxon>
        <taxon>Magnoliopsida</taxon>
        <taxon>eudicotyledons</taxon>
        <taxon>Gunneridae</taxon>
        <taxon>Pentapetalae</taxon>
        <taxon>asterids</taxon>
        <taxon>campanulids</taxon>
        <taxon>Asterales</taxon>
        <taxon>Asteraceae</taxon>
        <taxon>Asteroideae</taxon>
        <taxon>Anthemideae</taxon>
        <taxon>Artemisiinae</taxon>
        <taxon>Artemisia</taxon>
    </lineage>
</organism>
<dbReference type="InterPro" id="IPR001611">
    <property type="entry name" value="Leu-rich_rpt"/>
</dbReference>
<comment type="subcellular location">
    <subcellularLocation>
        <location evidence="1">Membrane</location>
        <topology evidence="1">Single-pass type I membrane protein</topology>
    </subcellularLocation>
</comment>
<feature type="domain" description="Protein kinase" evidence="19">
    <location>
        <begin position="138"/>
        <end position="385"/>
    </location>
</feature>
<keyword evidence="12" id="KW-0067">ATP-binding</keyword>
<evidence type="ECO:0000256" key="11">
    <source>
        <dbReference type="ARBA" id="ARBA00022777"/>
    </source>
</evidence>
<dbReference type="PROSITE" id="PS00108">
    <property type="entry name" value="PROTEIN_KINASE_ST"/>
    <property type="match status" value="1"/>
</dbReference>
<dbReference type="SUPFAM" id="SSF52058">
    <property type="entry name" value="L domain-like"/>
    <property type="match status" value="1"/>
</dbReference>
<dbReference type="Pfam" id="PF00560">
    <property type="entry name" value="LRR_1"/>
    <property type="match status" value="4"/>
</dbReference>
<keyword evidence="11" id="KW-0418">Kinase</keyword>
<sequence length="385" mass="42810">MRLDKNQISGEIGNLQILQSFFLCGNMVSVVIPLSFGNCTEFYSLDLSKYKLTGEIPEEIFSLKKLRLGENQPSGPIPREIGQLPNLVFLGMYTNHFSGVLPRKIGKITVLELLDGHNNHITGEIPSELGELVNLEQLDLSQNGSNGLSGQIPPEIGSITSWTISLDLSSNRFQGEIPESINGLTQLQSLDLSHNSFHGKILILSSLTSLTSLNVSYNNFTGPIPSTPFFRTLTPESFIQNEGLCESADANGNLQQLLQTNRNLDWETRYKIAVGSAQGLGYLHHDCVPAILHRDVKCNNILLDCKYEAYLADFGLAKLMSSTNYQHTMSRVAGSYGYIAPGKYLLPSLNILSFWINKTLLSNLLLTLECLNMYNNFRIIQSQRF</sequence>
<dbReference type="Gene3D" id="1.10.510.10">
    <property type="entry name" value="Transferase(Phosphotransferase) domain 1"/>
    <property type="match status" value="1"/>
</dbReference>
<evidence type="ECO:0000256" key="2">
    <source>
        <dbReference type="ARBA" id="ARBA00009592"/>
    </source>
</evidence>
<dbReference type="AlphaFoldDB" id="A0A2U1L7A2"/>
<evidence type="ECO:0000256" key="1">
    <source>
        <dbReference type="ARBA" id="ARBA00004479"/>
    </source>
</evidence>
<dbReference type="InterPro" id="IPR008271">
    <property type="entry name" value="Ser/Thr_kinase_AS"/>
</dbReference>
<evidence type="ECO:0000256" key="18">
    <source>
        <dbReference type="ARBA" id="ARBA00048679"/>
    </source>
</evidence>
<gene>
    <name evidence="20" type="ORF">CTI12_AA525270</name>
</gene>
<keyword evidence="15" id="KW-0675">Receptor</keyword>
<evidence type="ECO:0000256" key="6">
    <source>
        <dbReference type="ARBA" id="ARBA00022679"/>
    </source>
</evidence>
<dbReference type="EC" id="2.7.11.1" evidence="3"/>
<dbReference type="FunFam" id="3.80.10.10:FF:000111">
    <property type="entry name" value="LRR receptor-like serine/threonine-protein kinase ERECTA"/>
    <property type="match status" value="1"/>
</dbReference>
<dbReference type="GO" id="GO:0004674">
    <property type="term" value="F:protein serine/threonine kinase activity"/>
    <property type="evidence" value="ECO:0007669"/>
    <property type="project" value="UniProtKB-KW"/>
</dbReference>
<keyword evidence="5" id="KW-0433">Leucine-rich repeat</keyword>
<keyword evidence="21" id="KW-1185">Reference proteome</keyword>
<evidence type="ECO:0000256" key="5">
    <source>
        <dbReference type="ARBA" id="ARBA00022614"/>
    </source>
</evidence>
<evidence type="ECO:0000256" key="14">
    <source>
        <dbReference type="ARBA" id="ARBA00023136"/>
    </source>
</evidence>
<keyword evidence="10" id="KW-0547">Nucleotide-binding</keyword>
<evidence type="ECO:0000256" key="16">
    <source>
        <dbReference type="ARBA" id="ARBA00023180"/>
    </source>
</evidence>
<evidence type="ECO:0000256" key="12">
    <source>
        <dbReference type="ARBA" id="ARBA00022840"/>
    </source>
</evidence>
<comment type="similarity">
    <text evidence="2">Belongs to the RLP family.</text>
</comment>
<keyword evidence="8" id="KW-0732">Signal</keyword>
<dbReference type="PROSITE" id="PS50011">
    <property type="entry name" value="PROTEIN_KINASE_DOM"/>
    <property type="match status" value="1"/>
</dbReference>
<keyword evidence="13" id="KW-1133">Transmembrane helix</keyword>
<name>A0A2U1L7A2_ARTAN</name>
<accession>A0A2U1L7A2</accession>
<reference evidence="20 21" key="1">
    <citation type="journal article" date="2018" name="Mol. Plant">
        <title>The genome of Artemisia annua provides insight into the evolution of Asteraceae family and artemisinin biosynthesis.</title>
        <authorList>
            <person name="Shen Q."/>
            <person name="Zhang L."/>
            <person name="Liao Z."/>
            <person name="Wang S."/>
            <person name="Yan T."/>
            <person name="Shi P."/>
            <person name="Liu M."/>
            <person name="Fu X."/>
            <person name="Pan Q."/>
            <person name="Wang Y."/>
            <person name="Lv Z."/>
            <person name="Lu X."/>
            <person name="Zhang F."/>
            <person name="Jiang W."/>
            <person name="Ma Y."/>
            <person name="Chen M."/>
            <person name="Hao X."/>
            <person name="Li L."/>
            <person name="Tang Y."/>
            <person name="Lv G."/>
            <person name="Zhou Y."/>
            <person name="Sun X."/>
            <person name="Brodelius P.E."/>
            <person name="Rose J.K.C."/>
            <person name="Tang K."/>
        </authorList>
    </citation>
    <scope>NUCLEOTIDE SEQUENCE [LARGE SCALE GENOMIC DNA]</scope>
    <source>
        <strain evidence="21">cv. Huhao1</strain>
        <tissue evidence="20">Leaf</tissue>
    </source>
</reference>
<protein>
    <recommendedName>
        <fullName evidence="3">non-specific serine/threonine protein kinase</fullName>
        <ecNumber evidence="3">2.7.11.1</ecNumber>
    </recommendedName>
</protein>
<keyword evidence="16" id="KW-0325">Glycoprotein</keyword>
<evidence type="ECO:0000256" key="10">
    <source>
        <dbReference type="ARBA" id="ARBA00022741"/>
    </source>
</evidence>
<dbReference type="STRING" id="35608.A0A2U1L7A2"/>
<evidence type="ECO:0000256" key="8">
    <source>
        <dbReference type="ARBA" id="ARBA00022729"/>
    </source>
</evidence>
<dbReference type="EMBL" id="PKPP01011046">
    <property type="protein sequence ID" value="PWA44900.1"/>
    <property type="molecule type" value="Genomic_DNA"/>
</dbReference>
<dbReference type="SUPFAM" id="SSF56112">
    <property type="entry name" value="Protein kinase-like (PK-like)"/>
    <property type="match status" value="1"/>
</dbReference>
<dbReference type="Proteomes" id="UP000245207">
    <property type="component" value="Unassembled WGS sequence"/>
</dbReference>
<dbReference type="PANTHER" id="PTHR48053:SF126">
    <property type="entry name" value="MDIS1-INTERACTING RECEPTOR LIKE KINASE 2-LIKE ISOFORM X1"/>
    <property type="match status" value="1"/>
</dbReference>
<evidence type="ECO:0000313" key="21">
    <source>
        <dbReference type="Proteomes" id="UP000245207"/>
    </source>
</evidence>
<dbReference type="InterPro" id="IPR000719">
    <property type="entry name" value="Prot_kinase_dom"/>
</dbReference>
<evidence type="ECO:0000259" key="19">
    <source>
        <dbReference type="PROSITE" id="PS50011"/>
    </source>
</evidence>
<evidence type="ECO:0000256" key="13">
    <source>
        <dbReference type="ARBA" id="ARBA00022989"/>
    </source>
</evidence>
<dbReference type="FunFam" id="1.10.510.10:FF:001023">
    <property type="entry name" value="Os07g0541700 protein"/>
    <property type="match status" value="1"/>
</dbReference>
<dbReference type="InterPro" id="IPR011009">
    <property type="entry name" value="Kinase-like_dom_sf"/>
</dbReference>